<accession>A0A5P8WA41</accession>
<evidence type="ECO:0000313" key="2">
    <source>
        <dbReference type="Proteomes" id="UP000326678"/>
    </source>
</evidence>
<dbReference type="KEGG" id="nsh:GXM_07157"/>
<organism evidence="1 2">
    <name type="scientific">Nostoc sphaeroides CCNUC1</name>
    <dbReference type="NCBI Taxonomy" id="2653204"/>
    <lineage>
        <taxon>Bacteria</taxon>
        <taxon>Bacillati</taxon>
        <taxon>Cyanobacteriota</taxon>
        <taxon>Cyanophyceae</taxon>
        <taxon>Nostocales</taxon>
        <taxon>Nostocaceae</taxon>
        <taxon>Nostoc</taxon>
    </lineage>
</organism>
<name>A0A5P8WA41_9NOSO</name>
<evidence type="ECO:0000313" key="1">
    <source>
        <dbReference type="EMBL" id="QFS49663.1"/>
    </source>
</evidence>
<dbReference type="AlphaFoldDB" id="A0A5P8WA41"/>
<keyword evidence="2" id="KW-1185">Reference proteome</keyword>
<protein>
    <submittedName>
        <fullName evidence="1">Uncharacterized protein</fullName>
    </submittedName>
</protein>
<dbReference type="EMBL" id="CP045227">
    <property type="protein sequence ID" value="QFS49663.1"/>
    <property type="molecule type" value="Genomic_DNA"/>
</dbReference>
<gene>
    <name evidence="1" type="ORF">GXM_07157</name>
</gene>
<sequence>MPRWRRSQLSVGLERSLGFITTDRLGEPLLIIYLYIWYGYKTSAQV</sequence>
<reference evidence="1 2" key="1">
    <citation type="submission" date="2019-10" db="EMBL/GenBank/DDBJ databases">
        <title>Genomic and transcriptomic insights into the perfect genentic adaptation of a filamentous nitrogen-fixing cyanobacterium to rice fields.</title>
        <authorList>
            <person name="Chen Z."/>
        </authorList>
    </citation>
    <scope>NUCLEOTIDE SEQUENCE [LARGE SCALE GENOMIC DNA]</scope>
    <source>
        <strain evidence="1">CCNUC1</strain>
    </source>
</reference>
<proteinExistence type="predicted"/>
<dbReference type="Proteomes" id="UP000326678">
    <property type="component" value="Chromosome Gxm2"/>
</dbReference>